<protein>
    <submittedName>
        <fullName evidence="3">Uncharacterized protein</fullName>
    </submittedName>
</protein>
<dbReference type="RefSeq" id="WP_085753386.1">
    <property type="nucleotide sequence ID" value="NZ_BSPR01000015.1"/>
</dbReference>
<dbReference type="OrthoDB" id="5444556at2"/>
<accession>A0A1W6LFL4</accession>
<dbReference type="EMBL" id="CP015118">
    <property type="protein sequence ID" value="ARN23072.1"/>
    <property type="molecule type" value="Genomic_DNA"/>
</dbReference>
<organism evidence="3 4">
    <name type="scientific">Piscinibacter gummiphilus</name>
    <dbReference type="NCBI Taxonomy" id="946333"/>
    <lineage>
        <taxon>Bacteria</taxon>
        <taxon>Pseudomonadati</taxon>
        <taxon>Pseudomonadota</taxon>
        <taxon>Betaproteobacteria</taxon>
        <taxon>Burkholderiales</taxon>
        <taxon>Sphaerotilaceae</taxon>
        <taxon>Piscinibacter</taxon>
    </lineage>
</organism>
<evidence type="ECO:0000313" key="4">
    <source>
        <dbReference type="Proteomes" id="UP000193427"/>
    </source>
</evidence>
<feature type="compositionally biased region" description="Polar residues" evidence="1">
    <location>
        <begin position="185"/>
        <end position="214"/>
    </location>
</feature>
<evidence type="ECO:0000256" key="1">
    <source>
        <dbReference type="SAM" id="MobiDB-lite"/>
    </source>
</evidence>
<dbReference type="KEGG" id="rgu:A4W93_25915"/>
<sequence>MQVIRTLLIALLAFGMQFAFAQVENAKGSATVRYERKLTPEDKDRAFKEAQVKAVERYYAESGEADSANFDNVRDKVLENLDKFVLSATLISDQDMPDKKQYNAVVRIELNVARLRNTLKANSAIGSTPAGNKSPLTFVFMARQVASVKAYDARVVKRAEVRADASGAMQAREKTAESERVGGSSVKTSTAVDRSYNASAQRSITAETGGSSTQKSDDTTWRLIPAQSLNSQFTGVFAKAGFDVVEAAYVEPQSKGLLSVKSIERDYETGNDLSPETLRNTAQGLKNAEIPYLALGTLDVGTKDQDPATGLVRVYVTVSGKILDLNSRFPKVVSSVGPVQFAGTGPTEAVAQTNALKLAADSAARELVSQINNVGVR</sequence>
<reference evidence="3 4" key="1">
    <citation type="submission" date="2016-04" db="EMBL/GenBank/DDBJ databases">
        <title>Complete genome sequence of natural rubber-degrading, novel Gram-negative bacterium, Rhizobacter gummiphilus strain NS21.</title>
        <authorList>
            <person name="Tabata M."/>
            <person name="Kasai D."/>
            <person name="Fukuda M."/>
        </authorList>
    </citation>
    <scope>NUCLEOTIDE SEQUENCE [LARGE SCALE GENOMIC DNA]</scope>
    <source>
        <strain evidence="3 4">NS21</strain>
    </source>
</reference>
<feature type="signal peptide" evidence="2">
    <location>
        <begin position="1"/>
        <end position="21"/>
    </location>
</feature>
<name>A0A1W6LFL4_9BURK</name>
<feature type="chain" id="PRO_5043893121" evidence="2">
    <location>
        <begin position="22"/>
        <end position="377"/>
    </location>
</feature>
<dbReference type="AlphaFoldDB" id="A0A1W6LFL4"/>
<dbReference type="Proteomes" id="UP000193427">
    <property type="component" value="Chromosome"/>
</dbReference>
<keyword evidence="2" id="KW-0732">Signal</keyword>
<dbReference type="STRING" id="946333.A4W93_25915"/>
<evidence type="ECO:0000313" key="3">
    <source>
        <dbReference type="EMBL" id="ARN23072.1"/>
    </source>
</evidence>
<feature type="compositionally biased region" description="Basic and acidic residues" evidence="1">
    <location>
        <begin position="171"/>
        <end position="180"/>
    </location>
</feature>
<proteinExistence type="predicted"/>
<keyword evidence="4" id="KW-1185">Reference proteome</keyword>
<evidence type="ECO:0000256" key="2">
    <source>
        <dbReference type="SAM" id="SignalP"/>
    </source>
</evidence>
<gene>
    <name evidence="3" type="ORF">A4W93_25915</name>
</gene>
<feature type="region of interest" description="Disordered" evidence="1">
    <location>
        <begin position="168"/>
        <end position="218"/>
    </location>
</feature>